<protein>
    <recommendedName>
        <fullName evidence="3">Gas vesicle protein G</fullName>
    </recommendedName>
</protein>
<reference evidence="1 2" key="1">
    <citation type="submission" date="2020-06" db="EMBL/GenBank/DDBJ databases">
        <title>Dyadobacter sandarakinus sp. nov., isolated from the soil of the Arctic Yellow River Station.</title>
        <authorList>
            <person name="Zhang Y."/>
            <person name="Peng F."/>
        </authorList>
    </citation>
    <scope>NUCLEOTIDE SEQUENCE [LARGE SCALE GENOMIC DNA]</scope>
    <source>
        <strain evidence="1 2">Q3-56</strain>
    </source>
</reference>
<evidence type="ECO:0008006" key="3">
    <source>
        <dbReference type="Google" id="ProtNLM"/>
    </source>
</evidence>
<sequence length="99" mass="11581">MLLFELLLFIFTGTFVFIVSQIADWIETQFPPKARPPRPRRRREIKADLDVLYRSYQQGLLEEAEYLYQTDELIDQLAALTSPDPAKTQAEVQENSGRY</sequence>
<proteinExistence type="predicted"/>
<keyword evidence="2" id="KW-1185">Reference proteome</keyword>
<gene>
    <name evidence="1" type="ORF">HWI92_02335</name>
</gene>
<dbReference type="RefSeq" id="WP_204660597.1">
    <property type="nucleotide sequence ID" value="NZ_CP056775.1"/>
</dbReference>
<dbReference type="EMBL" id="CP056775">
    <property type="protein sequence ID" value="QRQ99834.1"/>
    <property type="molecule type" value="Genomic_DNA"/>
</dbReference>
<evidence type="ECO:0000313" key="1">
    <source>
        <dbReference type="EMBL" id="QRQ99834.1"/>
    </source>
</evidence>
<organism evidence="1 2">
    <name type="scientific">Dyadobacter sandarakinus</name>
    <dbReference type="NCBI Taxonomy" id="2747268"/>
    <lineage>
        <taxon>Bacteria</taxon>
        <taxon>Pseudomonadati</taxon>
        <taxon>Bacteroidota</taxon>
        <taxon>Cytophagia</taxon>
        <taxon>Cytophagales</taxon>
        <taxon>Spirosomataceae</taxon>
        <taxon>Dyadobacter</taxon>
    </lineage>
</organism>
<dbReference type="Proteomes" id="UP000612680">
    <property type="component" value="Chromosome"/>
</dbReference>
<name>A0ABX7I1V9_9BACT</name>
<accession>A0ABX7I1V9</accession>
<evidence type="ECO:0000313" key="2">
    <source>
        <dbReference type="Proteomes" id="UP000612680"/>
    </source>
</evidence>